<reference evidence="5 6" key="1">
    <citation type="journal article" date="2012" name="Stand. Genomic Sci.">
        <title>Complete genome sequence of Terriglobus saanensis type strain SP1PR4(T), an Acidobacteria from tundra soil.</title>
        <authorList>
            <person name="Rawat S.R."/>
            <person name="Mannisto M.K."/>
            <person name="Starovoytov V."/>
            <person name="Goodwin L."/>
            <person name="Nolan M."/>
            <person name="Hauser L."/>
            <person name="Land M."/>
            <person name="Davenport K.W."/>
            <person name="Woyke T."/>
            <person name="Haggblom M.M."/>
        </authorList>
    </citation>
    <scope>NUCLEOTIDE SEQUENCE</scope>
    <source>
        <strain evidence="6">ATCC BAA-1853 / DSM 23119 / SP1PR4</strain>
    </source>
</reference>
<dbReference type="InterPro" id="IPR014710">
    <property type="entry name" value="RmlC-like_jellyroll"/>
</dbReference>
<keyword evidence="2" id="KW-0238">DNA-binding</keyword>
<dbReference type="eggNOG" id="COG0664">
    <property type="taxonomic scope" value="Bacteria"/>
</dbReference>
<feature type="domain" description="HTH crp-type" evidence="4">
    <location>
        <begin position="154"/>
        <end position="220"/>
    </location>
</feature>
<dbReference type="Gene3D" id="2.60.120.10">
    <property type="entry name" value="Jelly Rolls"/>
    <property type="match status" value="1"/>
</dbReference>
<sequence length="245" mass="27521">METTSKAEFNPARFKNTILRHLSSDIIEHLHLTAVALPIGRPLEEIGNTIKHLYFVEEGVGSMTTAFKDGSEAEVSMFGYESVIGVSALMGTKRSLNRIYMQIEGRGFSCPTDFARKEFSLGGEFQRLCLRYVQVQLTQLAQSAGCGVKHTVDQRLARWLLITSDRARSDNLKFSQEFLGSMLGSKRTSVSLAAHKFKLAGLVDYRHGMIQLLDKPRLQQRACECYAVVKDHLDNYTEFDTGFVV</sequence>
<dbReference type="InterPro" id="IPR036390">
    <property type="entry name" value="WH_DNA-bd_sf"/>
</dbReference>
<dbReference type="InterPro" id="IPR012318">
    <property type="entry name" value="HTH_CRP"/>
</dbReference>
<name>E8V5B5_TERSS</name>
<dbReference type="InterPro" id="IPR018490">
    <property type="entry name" value="cNMP-bd_dom_sf"/>
</dbReference>
<evidence type="ECO:0000256" key="1">
    <source>
        <dbReference type="ARBA" id="ARBA00023015"/>
    </source>
</evidence>
<evidence type="ECO:0000256" key="2">
    <source>
        <dbReference type="ARBA" id="ARBA00023125"/>
    </source>
</evidence>
<dbReference type="AlphaFoldDB" id="E8V5B5"/>
<organism evidence="5 6">
    <name type="scientific">Terriglobus saanensis (strain ATCC BAA-1853 / DSM 23119 / SP1PR4)</name>
    <dbReference type="NCBI Taxonomy" id="401053"/>
    <lineage>
        <taxon>Bacteria</taxon>
        <taxon>Pseudomonadati</taxon>
        <taxon>Acidobacteriota</taxon>
        <taxon>Terriglobia</taxon>
        <taxon>Terriglobales</taxon>
        <taxon>Acidobacteriaceae</taxon>
        <taxon>Terriglobus</taxon>
    </lineage>
</organism>
<evidence type="ECO:0000313" key="5">
    <source>
        <dbReference type="EMBL" id="ADV84874.1"/>
    </source>
</evidence>
<evidence type="ECO:0000259" key="4">
    <source>
        <dbReference type="Pfam" id="PF13545"/>
    </source>
</evidence>
<evidence type="ECO:0000313" key="6">
    <source>
        <dbReference type="Proteomes" id="UP000006844"/>
    </source>
</evidence>
<dbReference type="SUPFAM" id="SSF46785">
    <property type="entry name" value="Winged helix' DNA-binding domain"/>
    <property type="match status" value="1"/>
</dbReference>
<dbReference type="KEGG" id="tsa:AciPR4_4126"/>
<keyword evidence="6" id="KW-1185">Reference proteome</keyword>
<dbReference type="STRING" id="401053.AciPR4_4126"/>
<dbReference type="SUPFAM" id="SSF51206">
    <property type="entry name" value="cAMP-binding domain-like"/>
    <property type="match status" value="1"/>
</dbReference>
<dbReference type="RefSeq" id="WP_013570604.1">
    <property type="nucleotide sequence ID" value="NC_014963.1"/>
</dbReference>
<keyword evidence="1" id="KW-0805">Transcription regulation</keyword>
<proteinExistence type="predicted"/>
<dbReference type="HOGENOM" id="CLU_077340_0_0_0"/>
<dbReference type="EMBL" id="CP002467">
    <property type="protein sequence ID" value="ADV84874.1"/>
    <property type="molecule type" value="Genomic_DNA"/>
</dbReference>
<keyword evidence="3" id="KW-0804">Transcription</keyword>
<dbReference type="Pfam" id="PF13545">
    <property type="entry name" value="HTH_Crp_2"/>
    <property type="match status" value="1"/>
</dbReference>
<dbReference type="GO" id="GO:0003677">
    <property type="term" value="F:DNA binding"/>
    <property type="evidence" value="ECO:0007669"/>
    <property type="project" value="UniProtKB-KW"/>
</dbReference>
<gene>
    <name evidence="5" type="ordered locus">AciPR4_4126</name>
</gene>
<evidence type="ECO:0000256" key="3">
    <source>
        <dbReference type="ARBA" id="ARBA00023163"/>
    </source>
</evidence>
<dbReference type="Proteomes" id="UP000006844">
    <property type="component" value="Chromosome"/>
</dbReference>
<protein>
    <submittedName>
        <fullName evidence="5">Putative transcriptional regulator, Crp/Fnr family</fullName>
    </submittedName>
</protein>
<dbReference type="GO" id="GO:0006355">
    <property type="term" value="P:regulation of DNA-templated transcription"/>
    <property type="evidence" value="ECO:0007669"/>
    <property type="project" value="InterPro"/>
</dbReference>
<dbReference type="OrthoDB" id="8969464at2"/>
<accession>E8V5B5</accession>